<dbReference type="Pfam" id="PF01965">
    <property type="entry name" value="DJ-1_PfpI"/>
    <property type="match status" value="1"/>
</dbReference>
<accession>A0A9N9LR52</accession>
<evidence type="ECO:0000259" key="1">
    <source>
        <dbReference type="Pfam" id="PF01965"/>
    </source>
</evidence>
<dbReference type="PANTHER" id="PTHR43130:SF15">
    <property type="entry name" value="THIJ_PFPI FAMILY PROTEIN (AFU_ORTHOLOGUE AFUA_5G14240)"/>
    <property type="match status" value="1"/>
</dbReference>
<gene>
    <name evidence="2" type="ORF">HYALB_00011863</name>
</gene>
<dbReference type="EMBL" id="CAJVRM010000196">
    <property type="protein sequence ID" value="CAG8976914.1"/>
    <property type="molecule type" value="Genomic_DNA"/>
</dbReference>
<name>A0A9N9LR52_9HELO</name>
<dbReference type="Proteomes" id="UP000701801">
    <property type="component" value="Unassembled WGS sequence"/>
</dbReference>
<dbReference type="AlphaFoldDB" id="A0A9N9LR52"/>
<feature type="domain" description="DJ-1/PfpI" evidence="1">
    <location>
        <begin position="4"/>
        <end position="129"/>
    </location>
</feature>
<dbReference type="InterPro" id="IPR052158">
    <property type="entry name" value="INH-QAR"/>
</dbReference>
<dbReference type="OrthoDB" id="543156at2759"/>
<keyword evidence="3" id="KW-1185">Reference proteome</keyword>
<dbReference type="Gene3D" id="3.40.50.880">
    <property type="match status" value="1"/>
</dbReference>
<evidence type="ECO:0000313" key="2">
    <source>
        <dbReference type="EMBL" id="CAG8976914.1"/>
    </source>
</evidence>
<protein>
    <recommendedName>
        <fullName evidence="1">DJ-1/PfpI domain-containing protein</fullName>
    </recommendedName>
</protein>
<comment type="caution">
    <text evidence="2">The sequence shown here is derived from an EMBL/GenBank/DDBJ whole genome shotgun (WGS) entry which is preliminary data.</text>
</comment>
<dbReference type="InterPro" id="IPR029062">
    <property type="entry name" value="Class_I_gatase-like"/>
</dbReference>
<dbReference type="InterPro" id="IPR002818">
    <property type="entry name" value="DJ-1/PfpI"/>
</dbReference>
<reference evidence="2" key="1">
    <citation type="submission" date="2021-07" db="EMBL/GenBank/DDBJ databases">
        <authorList>
            <person name="Durling M."/>
        </authorList>
    </citation>
    <scope>NUCLEOTIDE SEQUENCE</scope>
</reference>
<sequence length="183" mass="19566">MNPFNSSFGHSTLPTQTFANAPPLDILLVPGGLGTCAPPPALDSAIEFIRARTPELQYLLTVCTGAGLAARTGVLDGKFATTNKLAWEETTALGPKTKWVARARWVVDGNVWTSSGVTAGTDLMNAFVEKVWGGDVAKRLSDGIEYTPHSDARVDPFAELYKLSSVYDEFLGADGTMEGLDEL</sequence>
<dbReference type="PANTHER" id="PTHR43130">
    <property type="entry name" value="ARAC-FAMILY TRANSCRIPTIONAL REGULATOR"/>
    <property type="match status" value="1"/>
</dbReference>
<organism evidence="2 3">
    <name type="scientific">Hymenoscyphus albidus</name>
    <dbReference type="NCBI Taxonomy" id="595503"/>
    <lineage>
        <taxon>Eukaryota</taxon>
        <taxon>Fungi</taxon>
        <taxon>Dikarya</taxon>
        <taxon>Ascomycota</taxon>
        <taxon>Pezizomycotina</taxon>
        <taxon>Leotiomycetes</taxon>
        <taxon>Helotiales</taxon>
        <taxon>Helotiaceae</taxon>
        <taxon>Hymenoscyphus</taxon>
    </lineage>
</organism>
<evidence type="ECO:0000313" key="3">
    <source>
        <dbReference type="Proteomes" id="UP000701801"/>
    </source>
</evidence>
<proteinExistence type="predicted"/>
<dbReference type="SUPFAM" id="SSF52317">
    <property type="entry name" value="Class I glutamine amidotransferase-like"/>
    <property type="match status" value="1"/>
</dbReference>
<dbReference type="CDD" id="cd03139">
    <property type="entry name" value="GATase1_PfpI_2"/>
    <property type="match status" value="1"/>
</dbReference>